<keyword evidence="1" id="KW-0812">Transmembrane</keyword>
<dbReference type="Proteomes" id="UP000552757">
    <property type="component" value="Unassembled WGS sequence"/>
</dbReference>
<evidence type="ECO:0000313" key="3">
    <source>
        <dbReference type="Proteomes" id="UP000552757"/>
    </source>
</evidence>
<dbReference type="EMBL" id="JACIEB010000003">
    <property type="protein sequence ID" value="MBB3982200.1"/>
    <property type="molecule type" value="Genomic_DNA"/>
</dbReference>
<evidence type="ECO:0000256" key="1">
    <source>
        <dbReference type="SAM" id="Phobius"/>
    </source>
</evidence>
<name>A0A7W6DK85_9SPHN</name>
<dbReference type="RefSeq" id="WP_183955242.1">
    <property type="nucleotide sequence ID" value="NZ_JACIEB010000003.1"/>
</dbReference>
<gene>
    <name evidence="2" type="ORF">GGR44_001859</name>
</gene>
<organism evidence="2 3">
    <name type="scientific">Sphingobium fontiphilum</name>
    <dbReference type="NCBI Taxonomy" id="944425"/>
    <lineage>
        <taxon>Bacteria</taxon>
        <taxon>Pseudomonadati</taxon>
        <taxon>Pseudomonadota</taxon>
        <taxon>Alphaproteobacteria</taxon>
        <taxon>Sphingomonadales</taxon>
        <taxon>Sphingomonadaceae</taxon>
        <taxon>Sphingobium</taxon>
    </lineage>
</organism>
<comment type="caution">
    <text evidence="2">The sequence shown here is derived from an EMBL/GenBank/DDBJ whole genome shotgun (WGS) entry which is preliminary data.</text>
</comment>
<proteinExistence type="predicted"/>
<keyword evidence="1" id="KW-0472">Membrane</keyword>
<reference evidence="2 3" key="1">
    <citation type="submission" date="2020-08" db="EMBL/GenBank/DDBJ databases">
        <title>Genomic Encyclopedia of Type Strains, Phase IV (KMG-IV): sequencing the most valuable type-strain genomes for metagenomic binning, comparative biology and taxonomic classification.</title>
        <authorList>
            <person name="Goeker M."/>
        </authorList>
    </citation>
    <scope>NUCLEOTIDE SEQUENCE [LARGE SCALE GENOMIC DNA]</scope>
    <source>
        <strain evidence="2 3">DSM 29348</strain>
    </source>
</reference>
<keyword evidence="3" id="KW-1185">Reference proteome</keyword>
<evidence type="ECO:0000313" key="2">
    <source>
        <dbReference type="EMBL" id="MBB3982200.1"/>
    </source>
</evidence>
<feature type="transmembrane region" description="Helical" evidence="1">
    <location>
        <begin position="85"/>
        <end position="106"/>
    </location>
</feature>
<dbReference type="AlphaFoldDB" id="A0A7W6DK85"/>
<accession>A0A7W6DK85</accession>
<protein>
    <submittedName>
        <fullName evidence="2">Transposase</fullName>
    </submittedName>
</protein>
<keyword evidence="1" id="KW-1133">Transmembrane helix</keyword>
<sequence length="127" mass="13939">MTLLDGQTGVAVLADKAHDGNALRALIADMRAKAAVPSNRARKLLIPHDAGIDKHRNRIARCFNRPEHLRRFATRHDRRTVHCDGFVPLAAAMVWLGGMAIGASVVDLKFATLSGQARSEFQILKPH</sequence>